<dbReference type="EMBL" id="CP054533">
    <property type="protein sequence ID" value="QSL64489.1"/>
    <property type="molecule type" value="Genomic_DNA"/>
</dbReference>
<feature type="domain" description="RPAP1 N-terminal" evidence="3">
    <location>
        <begin position="100"/>
        <end position="139"/>
    </location>
</feature>
<evidence type="ECO:0000313" key="4">
    <source>
        <dbReference type="EMBL" id="QSL64489.1"/>
    </source>
</evidence>
<name>A0A899FYY5_9ASCO</name>
<dbReference type="PANTHER" id="PTHR21483:SF18">
    <property type="entry name" value="RNA POLYMERASE II-ASSOCIATED PROTEIN 1"/>
    <property type="match status" value="1"/>
</dbReference>
<comment type="similarity">
    <text evidence="1">Belongs to the RPAP1 family.</text>
</comment>
<keyword evidence="5" id="KW-1185">Reference proteome</keyword>
<organism evidence="4 5">
    <name type="scientific">Pneumocystis wakefieldiae</name>
    <dbReference type="NCBI Taxonomy" id="38082"/>
    <lineage>
        <taxon>Eukaryota</taxon>
        <taxon>Fungi</taxon>
        <taxon>Dikarya</taxon>
        <taxon>Ascomycota</taxon>
        <taxon>Taphrinomycotina</taxon>
        <taxon>Pneumocystomycetes</taxon>
        <taxon>Pneumocystaceae</taxon>
        <taxon>Pneumocystis</taxon>
    </lineage>
</organism>
<evidence type="ECO:0000259" key="3">
    <source>
        <dbReference type="Pfam" id="PF08621"/>
    </source>
</evidence>
<dbReference type="Pfam" id="PF08620">
    <property type="entry name" value="RPAP1_C"/>
    <property type="match status" value="1"/>
</dbReference>
<dbReference type="GO" id="GO:0006366">
    <property type="term" value="P:transcription by RNA polymerase II"/>
    <property type="evidence" value="ECO:0007669"/>
    <property type="project" value="InterPro"/>
</dbReference>
<dbReference type="InterPro" id="IPR013930">
    <property type="entry name" value="RPAP1_N"/>
</dbReference>
<dbReference type="InterPro" id="IPR039913">
    <property type="entry name" value="RPAP1/Rba50"/>
</dbReference>
<evidence type="ECO:0000256" key="1">
    <source>
        <dbReference type="ARBA" id="ARBA00009953"/>
    </source>
</evidence>
<protein>
    <recommendedName>
        <fullName evidence="6">RNA polymerase II-associated protein 1 C-terminal domain-containing protein</fullName>
    </recommendedName>
</protein>
<evidence type="ECO:0000313" key="5">
    <source>
        <dbReference type="Proteomes" id="UP000663699"/>
    </source>
</evidence>
<dbReference type="AlphaFoldDB" id="A0A899FYY5"/>
<dbReference type="PANTHER" id="PTHR21483">
    <property type="entry name" value="RNA POLYMERASE II-ASSOCIATED PROTEIN 1"/>
    <property type="match status" value="1"/>
</dbReference>
<dbReference type="Pfam" id="PF08621">
    <property type="entry name" value="RPAP1_N"/>
    <property type="match status" value="1"/>
</dbReference>
<sequence>MKDQAGFLKGDRIDICLDQTSEFVDKEISQKDFSKSRSQYLVKDIVEKNQSDSEKSKQVHSVLNYEKTGFPVTKKLFWKSLVKQYDESNKILEKELLVSQEISEENMKRISKMTPQEINEARKEIKESLNPQLIEKLMYKKGLDQDVNDVMNEKKKVHFSCDDHNGLDEAPTFNEKKETALPSIGIHFPVSSFEDLDPSSPGFFKQLHSKYFPDLPVDPSKLAWMMEPTKDEDEMDYHESMTEIAPESIRFDFNANILSPRISREIPMYIGLHHHANAPLAAGYSIPELVHLSRSMFPAQRCIAILILGRIMYKLSKYTYGPVVTDALKNVIKKSNVMESLIDAASEKTRHLSVKSYAQEALYLSHCESNNFS</sequence>
<feature type="domain" description="RPAP1 C-terminal" evidence="2">
    <location>
        <begin position="248"/>
        <end position="315"/>
    </location>
</feature>
<gene>
    <name evidence="4" type="ORF">MERGE_001790</name>
</gene>
<evidence type="ECO:0008006" key="6">
    <source>
        <dbReference type="Google" id="ProtNLM"/>
    </source>
</evidence>
<dbReference type="OrthoDB" id="348201at2759"/>
<proteinExistence type="inferred from homology"/>
<dbReference type="Proteomes" id="UP000663699">
    <property type="component" value="Chromosome 2"/>
</dbReference>
<accession>A0A899FYY5</accession>
<reference evidence="4" key="1">
    <citation type="submission" date="2020-06" db="EMBL/GenBank/DDBJ databases">
        <title>Genomes of multiple members of Pneumocystis genus reveal paths to human pathogen Pneumocystis jirovecii.</title>
        <authorList>
            <person name="Cisse O.H."/>
            <person name="Ma L."/>
            <person name="Dekker J."/>
            <person name="Khil P."/>
            <person name="Jo J."/>
            <person name="Brenchley J."/>
            <person name="Blair R."/>
            <person name="Pahar B."/>
            <person name="Chabe M."/>
            <person name="Van Rompay K.A."/>
            <person name="Keesler R."/>
            <person name="Sukura A."/>
            <person name="Hirsch V."/>
            <person name="Kutty G."/>
            <person name="Liu Y."/>
            <person name="Peng L."/>
            <person name="Chen J."/>
            <person name="Song J."/>
            <person name="Weissenbacher-Lang C."/>
            <person name="Xu J."/>
            <person name="Upham N.S."/>
            <person name="Stajich J.E."/>
            <person name="Cuomo C.A."/>
            <person name="Cushion M.T."/>
            <person name="Kovacs J.A."/>
        </authorList>
    </citation>
    <scope>NUCLEOTIDE SEQUENCE</scope>
    <source>
        <strain evidence="4">2A</strain>
    </source>
</reference>
<dbReference type="InterPro" id="IPR013929">
    <property type="entry name" value="RPAP1_C"/>
</dbReference>
<evidence type="ECO:0000259" key="2">
    <source>
        <dbReference type="Pfam" id="PF08620"/>
    </source>
</evidence>